<keyword evidence="8 12" id="KW-0862">Zinc</keyword>
<feature type="domain" description="Cysteinyl-tRNA synthetase class Ia DALR" evidence="13">
    <location>
        <begin position="342"/>
        <end position="403"/>
    </location>
</feature>
<evidence type="ECO:0000256" key="12">
    <source>
        <dbReference type="HAMAP-Rule" id="MF_00041"/>
    </source>
</evidence>
<dbReference type="GO" id="GO:0005524">
    <property type="term" value="F:ATP binding"/>
    <property type="evidence" value="ECO:0007669"/>
    <property type="project" value="UniProtKB-UniRule"/>
</dbReference>
<evidence type="ECO:0000256" key="6">
    <source>
        <dbReference type="ARBA" id="ARBA00022723"/>
    </source>
</evidence>
<evidence type="ECO:0000259" key="13">
    <source>
        <dbReference type="SMART" id="SM00840"/>
    </source>
</evidence>
<dbReference type="EMBL" id="QNRF01000005">
    <property type="protein sequence ID" value="RBO82771.1"/>
    <property type="molecule type" value="Genomic_DNA"/>
</dbReference>
<evidence type="ECO:0000313" key="14">
    <source>
        <dbReference type="EMBL" id="RBO82771.1"/>
    </source>
</evidence>
<evidence type="ECO:0000256" key="2">
    <source>
        <dbReference type="ARBA" id="ARBA00005594"/>
    </source>
</evidence>
<evidence type="ECO:0000256" key="7">
    <source>
        <dbReference type="ARBA" id="ARBA00022741"/>
    </source>
</evidence>
<evidence type="ECO:0000256" key="1">
    <source>
        <dbReference type="ARBA" id="ARBA00004496"/>
    </source>
</evidence>
<dbReference type="Gene3D" id="1.20.120.1910">
    <property type="entry name" value="Cysteine-tRNA ligase, C-terminal anti-codon recognition domain"/>
    <property type="match status" value="1"/>
</dbReference>
<feature type="short sequence motif" description="'KMSKS' region" evidence="12">
    <location>
        <begin position="268"/>
        <end position="272"/>
    </location>
</feature>
<dbReference type="InterPro" id="IPR014729">
    <property type="entry name" value="Rossmann-like_a/b/a_fold"/>
</dbReference>
<evidence type="ECO:0000313" key="15">
    <source>
        <dbReference type="Proteomes" id="UP000252086"/>
    </source>
</evidence>
<dbReference type="GO" id="GO:0004817">
    <property type="term" value="F:cysteine-tRNA ligase activity"/>
    <property type="evidence" value="ECO:0007669"/>
    <property type="project" value="UniProtKB-UniRule"/>
</dbReference>
<keyword evidence="7 12" id="KW-0547">Nucleotide-binding</keyword>
<dbReference type="NCBIfam" id="TIGR00435">
    <property type="entry name" value="cysS"/>
    <property type="match status" value="1"/>
</dbReference>
<evidence type="ECO:0000256" key="8">
    <source>
        <dbReference type="ARBA" id="ARBA00022833"/>
    </source>
</evidence>
<dbReference type="GO" id="GO:0006423">
    <property type="term" value="P:cysteinyl-tRNA aminoacylation"/>
    <property type="evidence" value="ECO:0007669"/>
    <property type="project" value="UniProtKB-UniRule"/>
</dbReference>
<protein>
    <recommendedName>
        <fullName evidence="12">Cysteine--tRNA ligase</fullName>
        <ecNumber evidence="12">6.1.1.16</ecNumber>
    </recommendedName>
    <alternativeName>
        <fullName evidence="12">Cysteinyl-tRNA synthetase</fullName>
        <shortName evidence="12">CysRS</shortName>
    </alternativeName>
</protein>
<dbReference type="HAMAP" id="MF_00041">
    <property type="entry name" value="Cys_tRNA_synth"/>
    <property type="match status" value="1"/>
</dbReference>
<keyword evidence="15" id="KW-1185">Reference proteome</keyword>
<dbReference type="InterPro" id="IPR015273">
    <property type="entry name" value="Cys-tRNA-synt_Ia_DALR"/>
</dbReference>
<sequence>MAMLKIYNTLSGKKEIFKPIEEGKVGMYVCGNTVYDFCHIGHARAMISFDVISRFIRHLGYELNYVRNITDVDDKIIKRAEENNESTQALTERMIAAQREDELRLGNKMPDREPKATEFMQEIIDMVQILLDKGFAYQGSSGDVYYRANAFKDYGKLNNRKLEDMLAGARIDVETAKEHPADFVLWKQAKVGEVAWPSPWGLGRPGWHIECSAMSTNCLGSHFDIHGGGPDLKFPHHENEIAQSEAATGKDYVNYWMHCGAVRVNNEKMSKSLGNFFTVRDVLEKYNAEVIRYLMVSSQYRSPIDYSDQSLNEAKVGLERLYTALRQQSIAESYQATEYTQRFEEAMSDDFNTPVAVSVLFELVRELNKAKTEAPAKAEALAAELKTLAELLGLLHQAPEYFLQNSTLSEGLDEKAIQALIDERTQARKDKNFARSDEIRDELAAQGIELLDSREGTTWTRS</sequence>
<dbReference type="CDD" id="cd07963">
    <property type="entry name" value="Anticodon_Ia_Cys"/>
    <property type="match status" value="1"/>
</dbReference>
<dbReference type="AlphaFoldDB" id="A0A366CY45"/>
<dbReference type="SUPFAM" id="SSF52374">
    <property type="entry name" value="Nucleotidylyl transferase"/>
    <property type="match status" value="1"/>
</dbReference>
<feature type="binding site" evidence="12">
    <location>
        <position position="271"/>
    </location>
    <ligand>
        <name>ATP</name>
        <dbReference type="ChEBI" id="CHEBI:30616"/>
    </ligand>
</feature>
<evidence type="ECO:0000256" key="10">
    <source>
        <dbReference type="ARBA" id="ARBA00022917"/>
    </source>
</evidence>
<comment type="subunit">
    <text evidence="3 12">Monomer.</text>
</comment>
<dbReference type="FunFam" id="3.40.50.620:FF:000009">
    <property type="entry name" value="Cysteine--tRNA ligase"/>
    <property type="match status" value="1"/>
</dbReference>
<dbReference type="Pfam" id="PF23493">
    <property type="entry name" value="CysS_C"/>
    <property type="match status" value="1"/>
</dbReference>
<dbReference type="InterPro" id="IPR032678">
    <property type="entry name" value="tRNA-synt_1_cat_dom"/>
</dbReference>
<dbReference type="Gene3D" id="3.40.50.620">
    <property type="entry name" value="HUPs"/>
    <property type="match status" value="1"/>
</dbReference>
<dbReference type="PRINTS" id="PR00983">
    <property type="entry name" value="TRNASYNTHCYS"/>
</dbReference>
<feature type="binding site" evidence="12">
    <location>
        <position position="211"/>
    </location>
    <ligand>
        <name>Zn(2+)</name>
        <dbReference type="ChEBI" id="CHEBI:29105"/>
    </ligand>
</feature>
<comment type="similarity">
    <text evidence="2 12">Belongs to the class-I aminoacyl-tRNA synthetase family.</text>
</comment>
<reference evidence="14 15" key="1">
    <citation type="submission" date="2018-06" db="EMBL/GenBank/DDBJ databases">
        <title>Genomic Encyclopedia of Type Strains, Phase III (KMG-III): the genomes of soil and plant-associated and newly described type strains.</title>
        <authorList>
            <person name="Whitman W."/>
        </authorList>
    </citation>
    <scope>NUCLEOTIDE SEQUENCE [LARGE SCALE GENOMIC DNA]</scope>
    <source>
        <strain evidence="14 15">CECT 7732</strain>
    </source>
</reference>
<dbReference type="SUPFAM" id="SSF47323">
    <property type="entry name" value="Anticodon-binding domain of a subclass of class I aminoacyl-tRNA synthetases"/>
    <property type="match status" value="1"/>
</dbReference>
<comment type="cofactor">
    <cofactor evidence="12">
        <name>Zn(2+)</name>
        <dbReference type="ChEBI" id="CHEBI:29105"/>
    </cofactor>
    <text evidence="12">Binds 1 zinc ion per subunit.</text>
</comment>
<dbReference type="Proteomes" id="UP000252086">
    <property type="component" value="Unassembled WGS sequence"/>
</dbReference>
<organism evidence="14 15">
    <name type="scientific">Marinomonas aquiplantarum</name>
    <dbReference type="NCBI Taxonomy" id="491951"/>
    <lineage>
        <taxon>Bacteria</taxon>
        <taxon>Pseudomonadati</taxon>
        <taxon>Pseudomonadota</taxon>
        <taxon>Gammaproteobacteria</taxon>
        <taxon>Oceanospirillales</taxon>
        <taxon>Oceanospirillaceae</taxon>
        <taxon>Marinomonas</taxon>
    </lineage>
</organism>
<dbReference type="InterPro" id="IPR056411">
    <property type="entry name" value="CysS_C"/>
</dbReference>
<keyword evidence="11 12" id="KW-0030">Aminoacyl-tRNA synthetase</keyword>
<dbReference type="Pfam" id="PF09190">
    <property type="entry name" value="DALR_2"/>
    <property type="match status" value="1"/>
</dbReference>
<dbReference type="EC" id="6.1.1.16" evidence="12"/>
<dbReference type="PANTHER" id="PTHR10890:SF3">
    <property type="entry name" value="CYSTEINE--TRNA LIGASE, CYTOPLASMIC"/>
    <property type="match status" value="1"/>
</dbReference>
<feature type="binding site" evidence="12">
    <location>
        <position position="30"/>
    </location>
    <ligand>
        <name>Zn(2+)</name>
        <dbReference type="ChEBI" id="CHEBI:29105"/>
    </ligand>
</feature>
<dbReference type="InterPro" id="IPR015803">
    <property type="entry name" value="Cys-tRNA-ligase"/>
</dbReference>
<dbReference type="GO" id="GO:0005829">
    <property type="term" value="C:cytosol"/>
    <property type="evidence" value="ECO:0007669"/>
    <property type="project" value="TreeGrafter"/>
</dbReference>
<feature type="binding site" evidence="12">
    <location>
        <position position="236"/>
    </location>
    <ligand>
        <name>Zn(2+)</name>
        <dbReference type="ChEBI" id="CHEBI:29105"/>
    </ligand>
</feature>
<keyword evidence="9 12" id="KW-0067">ATP-binding</keyword>
<dbReference type="SMART" id="SM00840">
    <property type="entry name" value="DALR_2"/>
    <property type="match status" value="1"/>
</dbReference>
<dbReference type="InterPro" id="IPR009080">
    <property type="entry name" value="tRNAsynth_Ia_anticodon-bd"/>
</dbReference>
<name>A0A366CY45_9GAMM</name>
<dbReference type="CDD" id="cd00672">
    <property type="entry name" value="CysRS_core"/>
    <property type="match status" value="1"/>
</dbReference>
<dbReference type="Pfam" id="PF01406">
    <property type="entry name" value="tRNA-synt_1e"/>
    <property type="match status" value="1"/>
</dbReference>
<accession>A0A366CY45</accession>
<feature type="binding site" evidence="12">
    <location>
        <position position="240"/>
    </location>
    <ligand>
        <name>Zn(2+)</name>
        <dbReference type="ChEBI" id="CHEBI:29105"/>
    </ligand>
</feature>
<dbReference type="PANTHER" id="PTHR10890">
    <property type="entry name" value="CYSTEINYL-TRNA SYNTHETASE"/>
    <property type="match status" value="1"/>
</dbReference>
<evidence type="ECO:0000256" key="11">
    <source>
        <dbReference type="ARBA" id="ARBA00023146"/>
    </source>
</evidence>
<keyword evidence="5 12" id="KW-0436">Ligase</keyword>
<feature type="short sequence motif" description="'HIGH' region" evidence="12">
    <location>
        <begin position="32"/>
        <end position="42"/>
    </location>
</feature>
<evidence type="ECO:0000256" key="3">
    <source>
        <dbReference type="ARBA" id="ARBA00011245"/>
    </source>
</evidence>
<evidence type="ECO:0000256" key="5">
    <source>
        <dbReference type="ARBA" id="ARBA00022598"/>
    </source>
</evidence>
<evidence type="ECO:0000256" key="9">
    <source>
        <dbReference type="ARBA" id="ARBA00022840"/>
    </source>
</evidence>
<keyword evidence="4 12" id="KW-0963">Cytoplasm</keyword>
<dbReference type="GO" id="GO:0008270">
    <property type="term" value="F:zinc ion binding"/>
    <property type="evidence" value="ECO:0007669"/>
    <property type="project" value="UniProtKB-UniRule"/>
</dbReference>
<keyword evidence="10 12" id="KW-0648">Protein biosynthesis</keyword>
<evidence type="ECO:0000256" key="4">
    <source>
        <dbReference type="ARBA" id="ARBA00022490"/>
    </source>
</evidence>
<comment type="subcellular location">
    <subcellularLocation>
        <location evidence="1 12">Cytoplasm</location>
    </subcellularLocation>
</comment>
<keyword evidence="6 12" id="KW-0479">Metal-binding</keyword>
<proteinExistence type="inferred from homology"/>
<comment type="caution">
    <text evidence="14">The sequence shown here is derived from an EMBL/GenBank/DDBJ whole genome shotgun (WGS) entry which is preliminary data.</text>
</comment>
<gene>
    <name evidence="12" type="primary">cysS</name>
    <name evidence="14" type="ORF">DFP76_105244</name>
</gene>
<comment type="catalytic activity">
    <reaction evidence="12">
        <text>tRNA(Cys) + L-cysteine + ATP = L-cysteinyl-tRNA(Cys) + AMP + diphosphate</text>
        <dbReference type="Rhea" id="RHEA:17773"/>
        <dbReference type="Rhea" id="RHEA-COMP:9661"/>
        <dbReference type="Rhea" id="RHEA-COMP:9679"/>
        <dbReference type="ChEBI" id="CHEBI:30616"/>
        <dbReference type="ChEBI" id="CHEBI:33019"/>
        <dbReference type="ChEBI" id="CHEBI:35235"/>
        <dbReference type="ChEBI" id="CHEBI:78442"/>
        <dbReference type="ChEBI" id="CHEBI:78517"/>
        <dbReference type="ChEBI" id="CHEBI:456215"/>
        <dbReference type="EC" id="6.1.1.16"/>
    </reaction>
</comment>
<dbReference type="InterPro" id="IPR024909">
    <property type="entry name" value="Cys-tRNA/MSH_ligase"/>
</dbReference>